<dbReference type="Pfam" id="PF07394">
    <property type="entry name" value="DUF1501"/>
    <property type="match status" value="1"/>
</dbReference>
<organism evidence="1">
    <name type="scientific">Telmatobacter sp. DSM 110680</name>
    <dbReference type="NCBI Taxonomy" id="3036704"/>
    <lineage>
        <taxon>Bacteria</taxon>
        <taxon>Pseudomonadati</taxon>
        <taxon>Acidobacteriota</taxon>
        <taxon>Terriglobia</taxon>
        <taxon>Terriglobales</taxon>
        <taxon>Acidobacteriaceae</taxon>
        <taxon>Telmatobacter</taxon>
    </lineage>
</organism>
<dbReference type="InterPro" id="IPR010869">
    <property type="entry name" value="DUF1501"/>
</dbReference>
<name>A0AAU7DFU6_9BACT</name>
<dbReference type="InterPro" id="IPR006311">
    <property type="entry name" value="TAT_signal"/>
</dbReference>
<reference evidence="1" key="1">
    <citation type="submission" date="2023-03" db="EMBL/GenBank/DDBJ databases">
        <title>Edaphobacter sp.</title>
        <authorList>
            <person name="Huber K.J."/>
            <person name="Papendorf J."/>
            <person name="Pilke C."/>
            <person name="Bunk B."/>
            <person name="Sproeer C."/>
            <person name="Pester M."/>
        </authorList>
    </citation>
    <scope>NUCLEOTIDE SEQUENCE</scope>
    <source>
        <strain evidence="1">DSM 110680</strain>
    </source>
</reference>
<dbReference type="PROSITE" id="PS51318">
    <property type="entry name" value="TAT"/>
    <property type="match status" value="1"/>
</dbReference>
<evidence type="ECO:0000313" key="1">
    <source>
        <dbReference type="EMBL" id="XBH15691.1"/>
    </source>
</evidence>
<proteinExistence type="predicted"/>
<dbReference type="EMBL" id="CP121196">
    <property type="protein sequence ID" value="XBH15691.1"/>
    <property type="molecule type" value="Genomic_DNA"/>
</dbReference>
<sequence length="415" mass="44734">MQMNRRFFLHKGALAVAGTTALPGFLVRSVLAETAGTANRRMVVIFQRGAADGLNVVVPYREKNYYAMRPSIAIPQNQVIDLDGFFGLHPAMTSFKPMFDAGQLAIVHAAGSPDMSRSHFDAQDFMESGTPGIKSTEDGWLNRALQAEDQNRRRRQETAFRALALGPEVPRTLAGKIPAIALNNVNSFSVAGRGPAPSPAANAFEAMYGSSGDHIFHAAGEETFEAVKMLRAANPAQYQPAAGVDYPNSEFGNRMKQVAQLLKSNLGVEAAFTDIGGWDTHQNQGSVDGQLSQRLRDFSESIAAFWRDMGDDAENITVVTMSEFGRTAHENGTGGTDHGHANAMFVLGGNVKGGKVYGKWPGLNNDQLNEGRDLALTTDYRQVLGEVVSKSIGASNMDLVFPGARIAPNGFLQLV</sequence>
<dbReference type="PANTHER" id="PTHR43737">
    <property type="entry name" value="BLL7424 PROTEIN"/>
    <property type="match status" value="1"/>
</dbReference>
<protein>
    <submittedName>
        <fullName evidence="1">DUF1501 domain-containing protein</fullName>
    </submittedName>
</protein>
<dbReference type="RefSeq" id="WP_348260925.1">
    <property type="nucleotide sequence ID" value="NZ_CP121196.1"/>
</dbReference>
<dbReference type="AlphaFoldDB" id="A0AAU7DFU6"/>
<dbReference type="PANTHER" id="PTHR43737:SF1">
    <property type="entry name" value="DUF1501 DOMAIN-CONTAINING PROTEIN"/>
    <property type="match status" value="1"/>
</dbReference>
<gene>
    <name evidence="1" type="ORF">P8935_14040</name>
</gene>
<accession>A0AAU7DFU6</accession>